<evidence type="ECO:0000256" key="5">
    <source>
        <dbReference type="ARBA" id="ARBA00022857"/>
    </source>
</evidence>
<evidence type="ECO:0000256" key="1">
    <source>
        <dbReference type="ARBA" id="ARBA00001974"/>
    </source>
</evidence>
<dbReference type="InterPro" id="IPR036188">
    <property type="entry name" value="FAD/NAD-bd_sf"/>
</dbReference>
<dbReference type="InterPro" id="IPR036291">
    <property type="entry name" value="NAD(P)-bd_dom_sf"/>
</dbReference>
<protein>
    <submittedName>
        <fullName evidence="8">Baeyer-Villiger monooxygenase</fullName>
    </submittedName>
</protein>
<evidence type="ECO:0000313" key="8">
    <source>
        <dbReference type="EMBL" id="KAF3056917.1"/>
    </source>
</evidence>
<accession>A0A9P5C6F4</accession>
<evidence type="ECO:0000256" key="4">
    <source>
        <dbReference type="ARBA" id="ARBA00022827"/>
    </source>
</evidence>
<reference evidence="8 9" key="1">
    <citation type="submission" date="2018-06" db="EMBL/GenBank/DDBJ databases">
        <title>Genome analysis of cellulolytic fungus Trichoderma lentiforme CFAM-422.</title>
        <authorList>
            <person name="Steindorff A.S."/>
            <person name="Formighieri E.F."/>
            <person name="Midorikawa G.E.O."/>
            <person name="Tamietti M.S."/>
            <person name="Ramos E.Z."/>
            <person name="Silva A.S."/>
            <person name="Bon E.P.S."/>
            <person name="Mendes T.D."/>
            <person name="Damaso M.C.T."/>
            <person name="Favaro L.C.L."/>
        </authorList>
    </citation>
    <scope>NUCLEOTIDE SEQUENCE [LARGE SCALE GENOMIC DNA]</scope>
    <source>
        <strain evidence="8 9">CFAM-422</strain>
    </source>
</reference>
<organism evidence="8 9">
    <name type="scientific">Trichoderma lentiforme</name>
    <dbReference type="NCBI Taxonomy" id="1567552"/>
    <lineage>
        <taxon>Eukaryota</taxon>
        <taxon>Fungi</taxon>
        <taxon>Dikarya</taxon>
        <taxon>Ascomycota</taxon>
        <taxon>Pezizomycotina</taxon>
        <taxon>Sordariomycetes</taxon>
        <taxon>Hypocreomycetidae</taxon>
        <taxon>Hypocreales</taxon>
        <taxon>Hypocreaceae</taxon>
        <taxon>Trichoderma</taxon>
    </lineage>
</organism>
<comment type="caution">
    <text evidence="8">The sequence shown here is derived from an EMBL/GenBank/DDBJ whole genome shotgun (WGS) entry which is preliminary data.</text>
</comment>
<dbReference type="Pfam" id="PF00743">
    <property type="entry name" value="FMO-like"/>
    <property type="match status" value="1"/>
</dbReference>
<dbReference type="EMBL" id="QLNT01000030">
    <property type="protein sequence ID" value="KAF3056917.1"/>
    <property type="molecule type" value="Genomic_DNA"/>
</dbReference>
<sequence length="858" mass="96127">MGENFPSESKKFNTELRDYSVSHADKTGPYADNLDVDAIVVGAGFAGIFMLKTLRDRGLKTYIFEAGNDTGGTWRWNCYPGACVDSEVPEYEFSWPEVWKTWNWPTNYPNYENLRAYFDHVDKVIGVKKDCSFNTVVVGAHFDETEGKWNIRTEDGRTSKAKYLVLGTGFAAKRYIPDWPGMNKFKGVIHHSSFWPDEEINVSGKKCAVIGTGASGVQIVQAWGPEAGEVKVFQRTPNLAVPMRKQNLTVDEQETAKKYYPELFKFRETSFAGFHYDWAEKSTFDDTPEDREAFYEKVWNDGGFRYWVALYKDTLLNAKANKEAYNFWAKKTRARIDDPKKRDVLAPLDMPHFFGIKRPCLEYSYYEQFNRQNVDVVDISNNAIKDIDETGIILEDGTHHEFDVIAVATGFDVVTGVMTQLGLESVYKTKLEEEWLPGAQTYLGLTVSGYPNMFHIYGPQAPTLLSNGPTTVEVQGRWIADCIQKMQKNNIKYINPKREASIAWKKEIVDSNDQTLFPTTRSTYMGGSIPGKVYEPPRALAGGAIVTSAFQCYGPLPGLSTPQVADMVLSINLAFARFLLNKGCSVIIGDLKLTLGVQDVLNEFPQINLDKGQPAAMFFEVDVVSWRQLTSFWEFGLREFPRIDIVIPGAGLYEPPSSSFWQPPRTETNPHSVSLDPADAEPGHYAILDINLTAPIRLSQLAIGYWTRNELPGCIVHLGSIAGYISGPATPLYYASKHGLHGFVMSLGDLRDRLGIRISAIAPAPVLTNLWNSDKVRLDTLMKDATFVPMEEVMVAMYELVVNEEYGNGTILEVTAGETRVVPKFNAPPPTAASVGAPNAKLYYDKLFDHLKTKGLQT</sequence>
<dbReference type="GO" id="GO:0050661">
    <property type="term" value="F:NADP binding"/>
    <property type="evidence" value="ECO:0007669"/>
    <property type="project" value="InterPro"/>
</dbReference>
<keyword evidence="9" id="KW-1185">Reference proteome</keyword>
<dbReference type="SUPFAM" id="SSF51735">
    <property type="entry name" value="NAD(P)-binding Rossmann-fold domains"/>
    <property type="match status" value="1"/>
</dbReference>
<dbReference type="PANTHER" id="PTHR43098:SF3">
    <property type="entry name" value="L-ORNITHINE N(5)-MONOOXYGENASE-RELATED"/>
    <property type="match status" value="1"/>
</dbReference>
<proteinExistence type="inferred from homology"/>
<dbReference type="InterPro" id="IPR050775">
    <property type="entry name" value="FAD-binding_Monooxygenases"/>
</dbReference>
<evidence type="ECO:0000256" key="2">
    <source>
        <dbReference type="ARBA" id="ARBA00010139"/>
    </source>
</evidence>
<evidence type="ECO:0000256" key="7">
    <source>
        <dbReference type="ARBA" id="ARBA00023033"/>
    </source>
</evidence>
<keyword evidence="7 8" id="KW-0503">Monooxygenase</keyword>
<evidence type="ECO:0000313" key="9">
    <source>
        <dbReference type="Proteomes" id="UP000801864"/>
    </source>
</evidence>
<dbReference type="Proteomes" id="UP000801864">
    <property type="component" value="Unassembled WGS sequence"/>
</dbReference>
<dbReference type="PANTHER" id="PTHR43098">
    <property type="entry name" value="L-ORNITHINE N(5)-MONOOXYGENASE-RELATED"/>
    <property type="match status" value="1"/>
</dbReference>
<comment type="similarity">
    <text evidence="2">Belongs to the FAD-binding monooxygenase family.</text>
</comment>
<dbReference type="Gene3D" id="3.50.50.60">
    <property type="entry name" value="FAD/NAD(P)-binding domain"/>
    <property type="match status" value="2"/>
</dbReference>
<dbReference type="InterPro" id="IPR002347">
    <property type="entry name" value="SDR_fam"/>
</dbReference>
<dbReference type="GO" id="GO:0050660">
    <property type="term" value="F:flavin adenine dinucleotide binding"/>
    <property type="evidence" value="ECO:0007669"/>
    <property type="project" value="InterPro"/>
</dbReference>
<name>A0A9P5C6F4_9HYPO</name>
<dbReference type="AlphaFoldDB" id="A0A9P5C6F4"/>
<evidence type="ECO:0000256" key="6">
    <source>
        <dbReference type="ARBA" id="ARBA00023002"/>
    </source>
</evidence>
<dbReference type="GO" id="GO:0004499">
    <property type="term" value="F:N,N-dimethylaniline monooxygenase activity"/>
    <property type="evidence" value="ECO:0007669"/>
    <property type="project" value="InterPro"/>
</dbReference>
<dbReference type="Pfam" id="PF00106">
    <property type="entry name" value="adh_short"/>
    <property type="match status" value="1"/>
</dbReference>
<dbReference type="SUPFAM" id="SSF51905">
    <property type="entry name" value="FAD/NAD(P)-binding domain"/>
    <property type="match status" value="2"/>
</dbReference>
<keyword evidence="3" id="KW-0285">Flavoprotein</keyword>
<dbReference type="Gene3D" id="3.40.50.720">
    <property type="entry name" value="NAD(P)-binding Rossmann-like Domain"/>
    <property type="match status" value="1"/>
</dbReference>
<gene>
    <name evidence="8" type="ORF">CFAM422_012533</name>
</gene>
<keyword evidence="5" id="KW-0521">NADP</keyword>
<evidence type="ECO:0000256" key="3">
    <source>
        <dbReference type="ARBA" id="ARBA00022630"/>
    </source>
</evidence>
<keyword evidence="4" id="KW-0274">FAD</keyword>
<keyword evidence="6" id="KW-0560">Oxidoreductase</keyword>
<dbReference type="InterPro" id="IPR020946">
    <property type="entry name" value="Flavin_mOase-like"/>
</dbReference>
<comment type="cofactor">
    <cofactor evidence="1">
        <name>FAD</name>
        <dbReference type="ChEBI" id="CHEBI:57692"/>
    </cofactor>
</comment>